<dbReference type="AlphaFoldDB" id="A0A5A7QQF6"/>
<gene>
    <name evidence="1" type="ORF">STAS_24195</name>
</gene>
<organism evidence="1 2">
    <name type="scientific">Striga asiatica</name>
    <name type="common">Asiatic witchweed</name>
    <name type="synonym">Buchnera asiatica</name>
    <dbReference type="NCBI Taxonomy" id="4170"/>
    <lineage>
        <taxon>Eukaryota</taxon>
        <taxon>Viridiplantae</taxon>
        <taxon>Streptophyta</taxon>
        <taxon>Embryophyta</taxon>
        <taxon>Tracheophyta</taxon>
        <taxon>Spermatophyta</taxon>
        <taxon>Magnoliopsida</taxon>
        <taxon>eudicotyledons</taxon>
        <taxon>Gunneridae</taxon>
        <taxon>Pentapetalae</taxon>
        <taxon>asterids</taxon>
        <taxon>lamiids</taxon>
        <taxon>Lamiales</taxon>
        <taxon>Orobanchaceae</taxon>
        <taxon>Buchnereae</taxon>
        <taxon>Striga</taxon>
    </lineage>
</organism>
<dbReference type="GO" id="GO:0003677">
    <property type="term" value="F:DNA binding"/>
    <property type="evidence" value="ECO:0007669"/>
    <property type="project" value="UniProtKB-KW"/>
</dbReference>
<dbReference type="Proteomes" id="UP000325081">
    <property type="component" value="Unassembled WGS sequence"/>
</dbReference>
<keyword evidence="2" id="KW-1185">Reference proteome</keyword>
<dbReference type="EMBL" id="BKCP01007737">
    <property type="protein sequence ID" value="GER47112.1"/>
    <property type="molecule type" value="Genomic_DNA"/>
</dbReference>
<reference evidence="2" key="1">
    <citation type="journal article" date="2019" name="Curr. Biol.">
        <title>Genome Sequence of Striga asiatica Provides Insight into the Evolution of Plant Parasitism.</title>
        <authorList>
            <person name="Yoshida S."/>
            <person name="Kim S."/>
            <person name="Wafula E.K."/>
            <person name="Tanskanen J."/>
            <person name="Kim Y.M."/>
            <person name="Honaas L."/>
            <person name="Yang Z."/>
            <person name="Spallek T."/>
            <person name="Conn C.E."/>
            <person name="Ichihashi Y."/>
            <person name="Cheong K."/>
            <person name="Cui S."/>
            <person name="Der J.P."/>
            <person name="Gundlach H."/>
            <person name="Jiao Y."/>
            <person name="Hori C."/>
            <person name="Ishida J.K."/>
            <person name="Kasahara H."/>
            <person name="Kiba T."/>
            <person name="Kim M.S."/>
            <person name="Koo N."/>
            <person name="Laohavisit A."/>
            <person name="Lee Y.H."/>
            <person name="Lumba S."/>
            <person name="McCourt P."/>
            <person name="Mortimer J.C."/>
            <person name="Mutuku J.M."/>
            <person name="Nomura T."/>
            <person name="Sasaki-Sekimoto Y."/>
            <person name="Seto Y."/>
            <person name="Wang Y."/>
            <person name="Wakatake T."/>
            <person name="Sakakibara H."/>
            <person name="Demura T."/>
            <person name="Yamaguchi S."/>
            <person name="Yoneyama K."/>
            <person name="Manabe R.I."/>
            <person name="Nelson D.C."/>
            <person name="Schulman A.H."/>
            <person name="Timko M.P."/>
            <person name="dePamphilis C.W."/>
            <person name="Choi D."/>
            <person name="Shirasu K."/>
        </authorList>
    </citation>
    <scope>NUCLEOTIDE SEQUENCE [LARGE SCALE GENOMIC DNA]</scope>
    <source>
        <strain evidence="2">cv. UVA1</strain>
    </source>
</reference>
<protein>
    <submittedName>
        <fullName evidence="1">Dof-type zinc finger DNA-binding family protein</fullName>
    </submittedName>
</protein>
<keyword evidence="1" id="KW-0238">DNA-binding</keyword>
<comment type="caution">
    <text evidence="1">The sequence shown here is derived from an EMBL/GenBank/DDBJ whole genome shotgun (WGS) entry which is preliminary data.</text>
</comment>
<accession>A0A5A7QQF6</accession>
<name>A0A5A7QQF6_STRAF</name>
<proteinExistence type="predicted"/>
<sequence>MVTGLSLSILPKCTRFIVGISVIKALIALTASEVGPACDVRSGLTGPPTLNSSLGVVTQNPTFGYSTQYSPSSIFHSFILENVFDSSITYACDRAARFQQCKSTNAVINLHLQEHFQIKK</sequence>
<evidence type="ECO:0000313" key="1">
    <source>
        <dbReference type="EMBL" id="GER47112.1"/>
    </source>
</evidence>
<evidence type="ECO:0000313" key="2">
    <source>
        <dbReference type="Proteomes" id="UP000325081"/>
    </source>
</evidence>